<comment type="caution">
    <text evidence="1">The sequence shown here is derived from an EMBL/GenBank/DDBJ whole genome shotgun (WGS) entry which is preliminary data.</text>
</comment>
<evidence type="ECO:0000313" key="1">
    <source>
        <dbReference type="EMBL" id="MCW3710018.1"/>
    </source>
</evidence>
<protein>
    <submittedName>
        <fullName evidence="1">Uncharacterized protein</fullName>
    </submittedName>
</protein>
<reference evidence="1 2" key="1">
    <citation type="journal article" date="2017" name="Front. Microbiol.">
        <title>Genomics reveals a unique clone of Burkholderia cenocepacia harbouring an actively excising novel genomic island.</title>
        <authorList>
            <person name="Patil P."/>
            <person name="Mali S."/>
            <person name="Midha S."/>
            <person name="Gautam V."/>
            <person name="Dash L."/>
            <person name="Kumar S."/>
            <person name="Shastri J."/>
            <person name="Singhal L."/>
            <person name="Patil P.B."/>
        </authorList>
    </citation>
    <scope>NUCLEOTIDE SEQUENCE [LARGE SCALE GENOMIC DNA]</scope>
    <source>
        <strain evidence="1 2">BC-19</strain>
    </source>
</reference>
<dbReference type="AlphaFoldDB" id="A0ABD4U6Y7"/>
<accession>A0ABD4U6Y7</accession>
<reference evidence="1 2" key="2">
    <citation type="journal article" date="2017" name="Front. Microbiol.">
        <title>Genomics Reveals a Unique Clone of Burkholderia cenocepacia Harboring an Actively Excising Novel Genomic Island.</title>
        <authorList>
            <person name="Patil P.P."/>
            <person name="Mali S."/>
            <person name="Midha S."/>
            <person name="Gautam V."/>
            <person name="Dash L."/>
            <person name="Kumar S."/>
            <person name="Shastri J."/>
            <person name="Singhal L."/>
            <person name="Patil P.B."/>
        </authorList>
    </citation>
    <scope>NUCLEOTIDE SEQUENCE [LARGE SCALE GENOMIC DNA]</scope>
    <source>
        <strain evidence="1 2">BC-19</strain>
    </source>
</reference>
<dbReference type="EMBL" id="JYMX02000001">
    <property type="protein sequence ID" value="MCW3710018.1"/>
    <property type="molecule type" value="Genomic_DNA"/>
</dbReference>
<proteinExistence type="predicted"/>
<gene>
    <name evidence="1" type="ORF">UE95_001865</name>
</gene>
<evidence type="ECO:0000313" key="2">
    <source>
        <dbReference type="Proteomes" id="UP000191686"/>
    </source>
</evidence>
<organism evidence="1 2">
    <name type="scientific">Burkholderia cenocepacia</name>
    <dbReference type="NCBI Taxonomy" id="95486"/>
    <lineage>
        <taxon>Bacteria</taxon>
        <taxon>Pseudomonadati</taxon>
        <taxon>Pseudomonadota</taxon>
        <taxon>Betaproteobacteria</taxon>
        <taxon>Burkholderiales</taxon>
        <taxon>Burkholderiaceae</taxon>
        <taxon>Burkholderia</taxon>
        <taxon>Burkholderia cepacia complex</taxon>
    </lineage>
</organism>
<name>A0ABD4U6Y7_9BURK</name>
<dbReference type="RefSeq" id="WP_162838545.1">
    <property type="nucleotide sequence ID" value="NZ_CAJPCM010000023.1"/>
</dbReference>
<dbReference type="Proteomes" id="UP000191686">
    <property type="component" value="Unassembled WGS sequence"/>
</dbReference>
<sequence>MKGESNGNEKMMRTFLPGSLVYICFNYYACNVPEGKLFSPDDRVGIFTDESNSFRISG</sequence>
<dbReference type="GeneID" id="61040625"/>